<sequence length="94" mass="8815">MTGPPKTSGTGPGQPAIASALAAVAQHQQRANRTASPSSQVDMTSNDPAPALPTATSGGNAAPCTAGNTNASTTTTPGQAGQATATAPTAASAA</sequence>
<feature type="compositionally biased region" description="Low complexity" evidence="1">
    <location>
        <begin position="1"/>
        <end position="15"/>
    </location>
</feature>
<reference evidence="3" key="1">
    <citation type="submission" date="2011-02" db="EMBL/GenBank/DDBJ databases">
        <title>The Genome Sequence of Capsaspora owczarzaki ATCC 30864.</title>
        <authorList>
            <person name="Russ C."/>
            <person name="Cuomo C."/>
            <person name="Burger G."/>
            <person name="Gray M.W."/>
            <person name="Holland P.W.H."/>
            <person name="King N."/>
            <person name="Lang F.B.F."/>
            <person name="Roger A.J."/>
            <person name="Ruiz-Trillo I."/>
            <person name="Young S.K."/>
            <person name="Zeng Q."/>
            <person name="Gargeya S."/>
            <person name="Alvarado L."/>
            <person name="Berlin A."/>
            <person name="Chapman S.B."/>
            <person name="Chen Z."/>
            <person name="Freedman E."/>
            <person name="Gellesch M."/>
            <person name="Goldberg J."/>
            <person name="Griggs A."/>
            <person name="Gujja S."/>
            <person name="Heilman E."/>
            <person name="Heiman D."/>
            <person name="Howarth C."/>
            <person name="Mehta T."/>
            <person name="Neiman D."/>
            <person name="Pearson M."/>
            <person name="Roberts A."/>
            <person name="Saif S."/>
            <person name="Shea T."/>
            <person name="Shenoy N."/>
            <person name="Sisk P."/>
            <person name="Stolte C."/>
            <person name="Sykes S."/>
            <person name="White J."/>
            <person name="Yandava C."/>
            <person name="Haas B."/>
            <person name="Nusbaum C."/>
            <person name="Birren B."/>
        </authorList>
    </citation>
    <scope>NUCLEOTIDE SEQUENCE</scope>
    <source>
        <strain evidence="3">ATCC 30864</strain>
    </source>
</reference>
<keyword evidence="3" id="KW-1185">Reference proteome</keyword>
<feature type="compositionally biased region" description="Low complexity" evidence="1">
    <location>
        <begin position="65"/>
        <end position="94"/>
    </location>
</feature>
<feature type="compositionally biased region" description="Polar residues" evidence="1">
    <location>
        <begin position="26"/>
        <end position="47"/>
    </location>
</feature>
<dbReference type="InParanoid" id="A0A0D2X4U0"/>
<name>A0A0D2X4U0_CAPO3</name>
<dbReference type="EMBL" id="KE346371">
    <property type="protein sequence ID" value="KJE96644.1"/>
    <property type="molecule type" value="Genomic_DNA"/>
</dbReference>
<proteinExistence type="predicted"/>
<feature type="non-terminal residue" evidence="2">
    <location>
        <position position="94"/>
    </location>
</feature>
<dbReference type="Proteomes" id="UP000008743">
    <property type="component" value="Unassembled WGS sequence"/>
</dbReference>
<protein>
    <submittedName>
        <fullName evidence="2">Uncharacterized protein</fullName>
    </submittedName>
</protein>
<dbReference type="PhylomeDB" id="A0A0D2X4U0"/>
<evidence type="ECO:0000256" key="1">
    <source>
        <dbReference type="SAM" id="MobiDB-lite"/>
    </source>
</evidence>
<organism evidence="2 3">
    <name type="scientific">Capsaspora owczarzaki (strain ATCC 30864)</name>
    <dbReference type="NCBI Taxonomy" id="595528"/>
    <lineage>
        <taxon>Eukaryota</taxon>
        <taxon>Filasterea</taxon>
        <taxon>Capsaspora</taxon>
    </lineage>
</organism>
<evidence type="ECO:0000313" key="3">
    <source>
        <dbReference type="Proteomes" id="UP000008743"/>
    </source>
</evidence>
<evidence type="ECO:0000313" key="2">
    <source>
        <dbReference type="EMBL" id="KJE96644.1"/>
    </source>
</evidence>
<accession>A0A0D2X4U0</accession>
<gene>
    <name evidence="2" type="ORF">CAOG_009022</name>
</gene>
<dbReference type="AlphaFoldDB" id="A0A0D2X4U0"/>
<feature type="region of interest" description="Disordered" evidence="1">
    <location>
        <begin position="1"/>
        <end position="94"/>
    </location>
</feature>